<evidence type="ECO:0000256" key="1">
    <source>
        <dbReference type="ARBA" id="ARBA00022729"/>
    </source>
</evidence>
<keyword evidence="4" id="KW-1185">Reference proteome</keyword>
<dbReference type="PANTHER" id="PTHR33376">
    <property type="match status" value="1"/>
</dbReference>
<dbReference type="AlphaFoldDB" id="A0A430KLR2"/>
<dbReference type="OrthoDB" id="9783941at2"/>
<organism evidence="3 4">
    <name type="scientific">Amphritea opalescens</name>
    <dbReference type="NCBI Taxonomy" id="2490544"/>
    <lineage>
        <taxon>Bacteria</taxon>
        <taxon>Pseudomonadati</taxon>
        <taxon>Pseudomonadota</taxon>
        <taxon>Gammaproteobacteria</taxon>
        <taxon>Oceanospirillales</taxon>
        <taxon>Oceanospirillaceae</taxon>
        <taxon>Amphritea</taxon>
    </lineage>
</organism>
<evidence type="ECO:0000313" key="3">
    <source>
        <dbReference type="EMBL" id="RTE64402.1"/>
    </source>
</evidence>
<dbReference type="PANTHER" id="PTHR33376:SF4">
    <property type="entry name" value="SIALIC ACID-BINDING PERIPLASMIC PROTEIN SIAP"/>
    <property type="match status" value="1"/>
</dbReference>
<evidence type="ECO:0008006" key="5">
    <source>
        <dbReference type="Google" id="ProtNLM"/>
    </source>
</evidence>
<feature type="signal peptide" evidence="2">
    <location>
        <begin position="1"/>
        <end position="20"/>
    </location>
</feature>
<accession>A0A430KLR2</accession>
<dbReference type="Pfam" id="PF03480">
    <property type="entry name" value="DctP"/>
    <property type="match status" value="1"/>
</dbReference>
<dbReference type="InterPro" id="IPR038404">
    <property type="entry name" value="TRAP_DctP_sf"/>
</dbReference>
<feature type="chain" id="PRO_5019345998" description="C4-dicarboxylate ABC transporter substrate-binding protein" evidence="2">
    <location>
        <begin position="21"/>
        <end position="327"/>
    </location>
</feature>
<dbReference type="Proteomes" id="UP000283087">
    <property type="component" value="Unassembled WGS sequence"/>
</dbReference>
<sequence>MKIRMFFCGVVATIMASSVAAQNVTWRVTSTYPSKSHVGASFNAMAEELSRLTDGGFVLQLNLDGSLGFKGADNFEIVADNVVEIAETGAVDLTGYEQIFGVVGLPFVAPSNDDVLRMMDIVTPEFAAAFEKHDQIMIGWGSFPAVGIFGKHEISSVDDFAGVKIRTYDSFSASAFSDVGASPVQLAWSDVVSSLSSGVIDAVLTSSFGGAAIKAWDLGITDFSEIGYSTPITLLHVSKEAFDDLSPEYQNALLKAGDVYTQTNWKESLAAIDGFKASFREHGIAIHDKPNDDLKARFTEISETAASEWIKAVGPTGAELFQAIKEK</sequence>
<proteinExistence type="predicted"/>
<protein>
    <recommendedName>
        <fullName evidence="5">C4-dicarboxylate ABC transporter substrate-binding protein</fullName>
    </recommendedName>
</protein>
<reference evidence="3 4" key="1">
    <citation type="submission" date="2018-11" db="EMBL/GenBank/DDBJ databases">
        <title>The draft genome sequence of Amphritea opalescens ANRC-JH13T.</title>
        <authorList>
            <person name="Fang Z."/>
            <person name="Zhang Y."/>
            <person name="Han X."/>
        </authorList>
    </citation>
    <scope>NUCLEOTIDE SEQUENCE [LARGE SCALE GENOMIC DNA]</scope>
    <source>
        <strain evidence="3 4">ANRC-JH13</strain>
    </source>
</reference>
<dbReference type="RefSeq" id="WP_126159941.1">
    <property type="nucleotide sequence ID" value="NZ_RQXW01000023.1"/>
</dbReference>
<keyword evidence="1 2" id="KW-0732">Signal</keyword>
<dbReference type="EMBL" id="RQXW01000023">
    <property type="protein sequence ID" value="RTE64402.1"/>
    <property type="molecule type" value="Genomic_DNA"/>
</dbReference>
<evidence type="ECO:0000256" key="2">
    <source>
        <dbReference type="SAM" id="SignalP"/>
    </source>
</evidence>
<dbReference type="NCBIfam" id="NF037995">
    <property type="entry name" value="TRAP_S1"/>
    <property type="match status" value="1"/>
</dbReference>
<dbReference type="GO" id="GO:0055085">
    <property type="term" value="P:transmembrane transport"/>
    <property type="evidence" value="ECO:0007669"/>
    <property type="project" value="InterPro"/>
</dbReference>
<name>A0A430KLR2_9GAMM</name>
<dbReference type="Gene3D" id="3.40.190.170">
    <property type="entry name" value="Bacterial extracellular solute-binding protein, family 7"/>
    <property type="match status" value="1"/>
</dbReference>
<gene>
    <name evidence="3" type="ORF">EH243_17430</name>
</gene>
<evidence type="ECO:0000313" key="4">
    <source>
        <dbReference type="Proteomes" id="UP000283087"/>
    </source>
</evidence>
<comment type="caution">
    <text evidence="3">The sequence shown here is derived from an EMBL/GenBank/DDBJ whole genome shotgun (WGS) entry which is preliminary data.</text>
</comment>
<dbReference type="InterPro" id="IPR018389">
    <property type="entry name" value="DctP_fam"/>
</dbReference>